<evidence type="ECO:0008006" key="4">
    <source>
        <dbReference type="Google" id="ProtNLM"/>
    </source>
</evidence>
<proteinExistence type="predicted"/>
<dbReference type="PANTHER" id="PTHR31429:SF80">
    <property type="entry name" value="WRKY DOMAIN-CONTAINING PROTEIN"/>
    <property type="match status" value="1"/>
</dbReference>
<evidence type="ECO:0000313" key="2">
    <source>
        <dbReference type="EMBL" id="MCE5165883.1"/>
    </source>
</evidence>
<evidence type="ECO:0000313" key="3">
    <source>
        <dbReference type="Proteomes" id="UP000823775"/>
    </source>
</evidence>
<keyword evidence="1" id="KW-0175">Coiled coil</keyword>
<evidence type="ECO:0000256" key="1">
    <source>
        <dbReference type="SAM" id="Coils"/>
    </source>
</evidence>
<sequence length="166" mass="19538">MENKSFTIDLNTNPSFQNINTSPVPSETLDEELIMMRKDNKKLATMLKALCENYNSLQNHIIELQKKFSSHNEEDMKSKLLLSRKRKAEEMCCLNNSEVNFEEASPKRPREITTHISTVVKDGYNWRKYGRATRDNLLLELTTSVHLHQHAQSRRRYKEVLETHQF</sequence>
<gene>
    <name evidence="2" type="ORF">HAX54_012862</name>
</gene>
<dbReference type="EMBL" id="JACEIK010017593">
    <property type="protein sequence ID" value="MCE5165883.1"/>
    <property type="molecule type" value="Genomic_DNA"/>
</dbReference>
<dbReference type="Proteomes" id="UP000823775">
    <property type="component" value="Unassembled WGS sequence"/>
</dbReference>
<dbReference type="PANTHER" id="PTHR31429">
    <property type="entry name" value="WRKY TRANSCRIPTION FACTOR 36-RELATED"/>
    <property type="match status" value="1"/>
</dbReference>
<protein>
    <recommendedName>
        <fullName evidence="4">WRKY domain-containing protein</fullName>
    </recommendedName>
</protein>
<organism evidence="2 3">
    <name type="scientific">Datura stramonium</name>
    <name type="common">Jimsonweed</name>
    <name type="synonym">Common thornapple</name>
    <dbReference type="NCBI Taxonomy" id="4076"/>
    <lineage>
        <taxon>Eukaryota</taxon>
        <taxon>Viridiplantae</taxon>
        <taxon>Streptophyta</taxon>
        <taxon>Embryophyta</taxon>
        <taxon>Tracheophyta</taxon>
        <taxon>Spermatophyta</taxon>
        <taxon>Magnoliopsida</taxon>
        <taxon>eudicotyledons</taxon>
        <taxon>Gunneridae</taxon>
        <taxon>Pentapetalae</taxon>
        <taxon>asterids</taxon>
        <taxon>lamiids</taxon>
        <taxon>Solanales</taxon>
        <taxon>Solanaceae</taxon>
        <taxon>Solanoideae</taxon>
        <taxon>Datureae</taxon>
        <taxon>Datura</taxon>
    </lineage>
</organism>
<feature type="coiled-coil region" evidence="1">
    <location>
        <begin position="47"/>
        <end position="74"/>
    </location>
</feature>
<reference evidence="2 3" key="1">
    <citation type="journal article" date="2021" name="BMC Genomics">
        <title>Datura genome reveals duplications of psychoactive alkaloid biosynthetic genes and high mutation rate following tissue culture.</title>
        <authorList>
            <person name="Rajewski A."/>
            <person name="Carter-House D."/>
            <person name="Stajich J."/>
            <person name="Litt A."/>
        </authorList>
    </citation>
    <scope>NUCLEOTIDE SEQUENCE [LARGE SCALE GENOMIC DNA]</scope>
    <source>
        <strain evidence="2">AR-01</strain>
    </source>
</reference>
<keyword evidence="3" id="KW-1185">Reference proteome</keyword>
<dbReference type="InterPro" id="IPR044810">
    <property type="entry name" value="WRKY_plant"/>
</dbReference>
<name>A0ABS8Y1H1_DATST</name>
<accession>A0ABS8Y1H1</accession>
<comment type="caution">
    <text evidence="2">The sequence shown here is derived from an EMBL/GenBank/DDBJ whole genome shotgun (WGS) entry which is preliminary data.</text>
</comment>